<proteinExistence type="predicted"/>
<name>A0A6H1ZJ33_9ZZZZ</name>
<sequence>MPGAVRFSAARSAKLAVANLLLLHLVDGTGLVSDEHTGKQADAVLREVKKIALRMQRSAESKKT</sequence>
<evidence type="ECO:0000313" key="2">
    <source>
        <dbReference type="EMBL" id="QJA59043.1"/>
    </source>
</evidence>
<evidence type="ECO:0000313" key="1">
    <source>
        <dbReference type="EMBL" id="QJA47327.1"/>
    </source>
</evidence>
<dbReference type="EMBL" id="MT141351">
    <property type="protein sequence ID" value="QJA59043.1"/>
    <property type="molecule type" value="Genomic_DNA"/>
</dbReference>
<organism evidence="1">
    <name type="scientific">viral metagenome</name>
    <dbReference type="NCBI Taxonomy" id="1070528"/>
    <lineage>
        <taxon>unclassified sequences</taxon>
        <taxon>metagenomes</taxon>
        <taxon>organismal metagenomes</taxon>
    </lineage>
</organism>
<accession>A0A6H1ZJ33</accession>
<evidence type="ECO:0000313" key="3">
    <source>
        <dbReference type="EMBL" id="QJH96645.1"/>
    </source>
</evidence>
<dbReference type="AlphaFoldDB" id="A0A6H1ZJ33"/>
<dbReference type="EMBL" id="MT144039">
    <property type="protein sequence ID" value="QJA47327.1"/>
    <property type="molecule type" value="Genomic_DNA"/>
</dbReference>
<dbReference type="EMBL" id="MT144657">
    <property type="protein sequence ID" value="QJH96645.1"/>
    <property type="molecule type" value="Genomic_DNA"/>
</dbReference>
<gene>
    <name evidence="2" type="ORF">MM415B01374_0033</name>
    <name evidence="1" type="ORF">TM448A00646_0033</name>
    <name evidence="3" type="ORF">TM448B00781_0033</name>
</gene>
<reference evidence="1" key="1">
    <citation type="submission" date="2020-03" db="EMBL/GenBank/DDBJ databases">
        <title>The deep terrestrial virosphere.</title>
        <authorList>
            <person name="Holmfeldt K."/>
            <person name="Nilsson E."/>
            <person name="Simone D."/>
            <person name="Lopez-Fernandez M."/>
            <person name="Wu X."/>
            <person name="de Brujin I."/>
            <person name="Lundin D."/>
            <person name="Andersson A."/>
            <person name="Bertilsson S."/>
            <person name="Dopson M."/>
        </authorList>
    </citation>
    <scope>NUCLEOTIDE SEQUENCE</scope>
    <source>
        <strain evidence="2">MM415B01374</strain>
        <strain evidence="1">TM448A00646</strain>
        <strain evidence="3">TM448B00781</strain>
    </source>
</reference>
<protein>
    <submittedName>
        <fullName evidence="1">Uncharacterized protein</fullName>
    </submittedName>
</protein>